<gene>
    <name evidence="2" type="ORF">GCM10009665_54260</name>
</gene>
<accession>A0ABN1WQJ7</accession>
<evidence type="ECO:0000313" key="2">
    <source>
        <dbReference type="EMBL" id="GAA1256993.1"/>
    </source>
</evidence>
<dbReference type="RefSeq" id="WP_344444647.1">
    <property type="nucleotide sequence ID" value="NZ_BAAALF010000122.1"/>
</dbReference>
<feature type="region of interest" description="Disordered" evidence="1">
    <location>
        <begin position="1"/>
        <end position="23"/>
    </location>
</feature>
<protein>
    <recommendedName>
        <fullName evidence="4">SUKH-3 immunity protein of toxin-antitoxin system</fullName>
    </recommendedName>
</protein>
<evidence type="ECO:0000256" key="1">
    <source>
        <dbReference type="SAM" id="MobiDB-lite"/>
    </source>
</evidence>
<reference evidence="2 3" key="1">
    <citation type="journal article" date="2019" name="Int. J. Syst. Evol. Microbiol.">
        <title>The Global Catalogue of Microorganisms (GCM) 10K type strain sequencing project: providing services to taxonomists for standard genome sequencing and annotation.</title>
        <authorList>
            <consortium name="The Broad Institute Genomics Platform"/>
            <consortium name="The Broad Institute Genome Sequencing Center for Infectious Disease"/>
            <person name="Wu L."/>
            <person name="Ma J."/>
        </authorList>
    </citation>
    <scope>NUCLEOTIDE SEQUENCE [LARGE SCALE GENOMIC DNA]</scope>
    <source>
        <strain evidence="2 3">JCM 13004</strain>
    </source>
</reference>
<keyword evidence="3" id="KW-1185">Reference proteome</keyword>
<proteinExistence type="predicted"/>
<name>A0ABN1WQJ7_9ACTN</name>
<comment type="caution">
    <text evidence="2">The sequence shown here is derived from an EMBL/GenBank/DDBJ whole genome shotgun (WGS) entry which is preliminary data.</text>
</comment>
<dbReference type="EMBL" id="BAAALF010000122">
    <property type="protein sequence ID" value="GAA1256993.1"/>
    <property type="molecule type" value="Genomic_DNA"/>
</dbReference>
<evidence type="ECO:0000313" key="3">
    <source>
        <dbReference type="Proteomes" id="UP001500037"/>
    </source>
</evidence>
<evidence type="ECO:0008006" key="4">
    <source>
        <dbReference type="Google" id="ProtNLM"/>
    </source>
</evidence>
<feature type="compositionally biased region" description="Acidic residues" evidence="1">
    <location>
        <begin position="10"/>
        <end position="22"/>
    </location>
</feature>
<organism evidence="2 3">
    <name type="scientific">Kitasatospora nipponensis</name>
    <dbReference type="NCBI Taxonomy" id="258049"/>
    <lineage>
        <taxon>Bacteria</taxon>
        <taxon>Bacillati</taxon>
        <taxon>Actinomycetota</taxon>
        <taxon>Actinomycetes</taxon>
        <taxon>Kitasatosporales</taxon>
        <taxon>Streptomycetaceae</taxon>
        <taxon>Kitasatospora</taxon>
    </lineage>
</organism>
<dbReference type="Proteomes" id="UP001500037">
    <property type="component" value="Unassembled WGS sequence"/>
</dbReference>
<sequence length="215" mass="23413">MTPTPPSTEPLDDADDDADDDSPWIIASCPVSAELAAQIVGMAEVDWVDPEVAEHAMLAAGWRSTGSHLGEFGETGYTPAGHLVYGEDCFSMPFAYQYWVHPEGAVSEDHWGVQPGWHSLVDPPVGGFTAQLDAVVGTFTALLGPPDHDVSHPRRPGSDYLWRYRAWRRGDRVLAVAPGLDGFSYAQFEHLVVQIRSLPAGSPFPPAAELPDFFR</sequence>